<protein>
    <submittedName>
        <fullName evidence="4">Putative oxidoreductase</fullName>
    </submittedName>
</protein>
<dbReference type="Pfam" id="PF01613">
    <property type="entry name" value="Flavin_Reduct"/>
    <property type="match status" value="1"/>
</dbReference>
<dbReference type="OrthoDB" id="9792858at2"/>
<accession>X0PXQ7</accession>
<dbReference type="PANTHER" id="PTHR30466">
    <property type="entry name" value="FLAVIN REDUCTASE"/>
    <property type="match status" value="1"/>
</dbReference>
<evidence type="ECO:0000313" key="5">
    <source>
        <dbReference type="Proteomes" id="UP000019491"/>
    </source>
</evidence>
<dbReference type="GO" id="GO:0006208">
    <property type="term" value="P:pyrimidine nucleobase catabolic process"/>
    <property type="evidence" value="ECO:0007669"/>
    <property type="project" value="TreeGrafter"/>
</dbReference>
<dbReference type="RefSeq" id="WP_037227613.1">
    <property type="nucleotide sequence ID" value="NZ_BAWF01000006.1"/>
</dbReference>
<gene>
    <name evidence="4" type="ORF">RW1_006_00340</name>
</gene>
<dbReference type="GO" id="GO:0042602">
    <property type="term" value="F:riboflavin reductase (NADPH) activity"/>
    <property type="evidence" value="ECO:0007669"/>
    <property type="project" value="TreeGrafter"/>
</dbReference>
<evidence type="ECO:0000313" key="4">
    <source>
        <dbReference type="EMBL" id="GAF43142.1"/>
    </source>
</evidence>
<keyword evidence="5" id="KW-1185">Reference proteome</keyword>
<dbReference type="SUPFAM" id="SSF50475">
    <property type="entry name" value="FMN-binding split barrel"/>
    <property type="match status" value="1"/>
</dbReference>
<dbReference type="EMBL" id="BAWF01000006">
    <property type="protein sequence ID" value="GAF43142.1"/>
    <property type="molecule type" value="Genomic_DNA"/>
</dbReference>
<evidence type="ECO:0000259" key="3">
    <source>
        <dbReference type="SMART" id="SM00903"/>
    </source>
</evidence>
<reference evidence="4 5" key="1">
    <citation type="submission" date="2014-02" db="EMBL/GenBank/DDBJ databases">
        <title>Whole genome shotgun sequence of Rhodococcus wratislaviensis NBRC 100605.</title>
        <authorList>
            <person name="Hosoyama A."/>
            <person name="Tsuchikane K."/>
            <person name="Yoshida I."/>
            <person name="Ohji S."/>
            <person name="Ichikawa N."/>
            <person name="Yamazoe A."/>
            <person name="Fujita N."/>
        </authorList>
    </citation>
    <scope>NUCLEOTIDE SEQUENCE [LARGE SCALE GENOMIC DNA]</scope>
    <source>
        <strain evidence="4 5">NBRC 100605</strain>
    </source>
</reference>
<dbReference type="InterPro" id="IPR050268">
    <property type="entry name" value="NADH-dep_flavin_reductase"/>
</dbReference>
<comment type="caution">
    <text evidence="4">The sequence shown here is derived from an EMBL/GenBank/DDBJ whole genome shotgun (WGS) entry which is preliminary data.</text>
</comment>
<dbReference type="GO" id="GO:0010181">
    <property type="term" value="F:FMN binding"/>
    <property type="evidence" value="ECO:0007669"/>
    <property type="project" value="InterPro"/>
</dbReference>
<sequence length="162" mass="17521">MTSRTVDPLEVAFRDAMATVCTPVAVITSLDGERPHGTTVSAFMSLSMTPPMILIALDNRSDLLELVRSTGLFAVNVLNSRQGSLAMSFAKKGRDKFDGVEWSRIQELPRIRGCPVWIACTAEAFVPGGDHTIVTGSVALVETLDKSPLTYHNRVFGTHATS</sequence>
<proteinExistence type="inferred from homology"/>
<dbReference type="InterPro" id="IPR012349">
    <property type="entry name" value="Split_barrel_FMN-bd"/>
</dbReference>
<dbReference type="SMART" id="SM00903">
    <property type="entry name" value="Flavin_Reduct"/>
    <property type="match status" value="1"/>
</dbReference>
<dbReference type="InterPro" id="IPR002563">
    <property type="entry name" value="Flavin_Rdtase-like_dom"/>
</dbReference>
<dbReference type="Proteomes" id="UP000019491">
    <property type="component" value="Unassembled WGS sequence"/>
</dbReference>
<evidence type="ECO:0000256" key="2">
    <source>
        <dbReference type="ARBA" id="ARBA00023002"/>
    </source>
</evidence>
<name>X0PXQ7_RHOWR</name>
<keyword evidence="2" id="KW-0560">Oxidoreductase</keyword>
<dbReference type="Gene3D" id="2.30.110.10">
    <property type="entry name" value="Electron Transport, Fmn-binding Protein, Chain A"/>
    <property type="match status" value="1"/>
</dbReference>
<feature type="domain" description="Flavin reductase like" evidence="3">
    <location>
        <begin position="17"/>
        <end position="158"/>
    </location>
</feature>
<organism evidence="4 5">
    <name type="scientific">Rhodococcus wratislaviensis NBRC 100605</name>
    <dbReference type="NCBI Taxonomy" id="1219028"/>
    <lineage>
        <taxon>Bacteria</taxon>
        <taxon>Bacillati</taxon>
        <taxon>Actinomycetota</taxon>
        <taxon>Actinomycetes</taxon>
        <taxon>Mycobacteriales</taxon>
        <taxon>Nocardiaceae</taxon>
        <taxon>Rhodococcus</taxon>
    </lineage>
</organism>
<comment type="similarity">
    <text evidence="1">Belongs to the non-flavoprotein flavin reductase family.</text>
</comment>
<evidence type="ECO:0000256" key="1">
    <source>
        <dbReference type="ARBA" id="ARBA00008898"/>
    </source>
</evidence>
<dbReference type="AlphaFoldDB" id="X0PXQ7"/>
<dbReference type="PANTHER" id="PTHR30466:SF1">
    <property type="entry name" value="FMN REDUCTASE (NADH) RUTF"/>
    <property type="match status" value="1"/>
</dbReference>